<evidence type="ECO:0000313" key="2">
    <source>
        <dbReference type="EMBL" id="MFC0525456.1"/>
    </source>
</evidence>
<gene>
    <name evidence="2" type="primary">merF</name>
    <name evidence="2" type="ORF">ACFFGV_17875</name>
</gene>
<dbReference type="Gene3D" id="1.10.287.910">
    <property type="entry name" value="bacterial mercury transporter, merf"/>
    <property type="match status" value="1"/>
</dbReference>
<dbReference type="RefSeq" id="WP_377350748.1">
    <property type="nucleotide sequence ID" value="NZ_JBHLTP010000013.1"/>
</dbReference>
<sequence length="75" mass="8440">MKRNNWFVGSIVGFIIILLCCTTPLLVIMLGVFGLGAWTGYLDYILFPMLIIFLILAVVTYKKKNQTSTDEDCCS</sequence>
<dbReference type="Pfam" id="PF11431">
    <property type="entry name" value="Transport_MerF"/>
    <property type="match status" value="1"/>
</dbReference>
<dbReference type="NCBIfam" id="NF033565">
    <property type="entry name" value="trans_MerF"/>
    <property type="match status" value="1"/>
</dbReference>
<dbReference type="Proteomes" id="UP001589836">
    <property type="component" value="Unassembled WGS sequence"/>
</dbReference>
<reference evidence="2 3" key="1">
    <citation type="submission" date="2024-09" db="EMBL/GenBank/DDBJ databases">
        <authorList>
            <person name="Sun Q."/>
            <person name="Mori K."/>
        </authorList>
    </citation>
    <scope>NUCLEOTIDE SEQUENCE [LARGE SCALE GENOMIC DNA]</scope>
    <source>
        <strain evidence="2 3">NCAIM B.02529</strain>
    </source>
</reference>
<feature type="transmembrane region" description="Helical" evidence="1">
    <location>
        <begin position="12"/>
        <end position="38"/>
    </location>
</feature>
<accession>A0ABV6LSR4</accession>
<keyword evidence="1" id="KW-1133">Transmembrane helix</keyword>
<dbReference type="EMBL" id="JBHLTP010000013">
    <property type="protein sequence ID" value="MFC0525456.1"/>
    <property type="molecule type" value="Genomic_DNA"/>
</dbReference>
<feature type="transmembrane region" description="Helical" evidence="1">
    <location>
        <begin position="44"/>
        <end position="61"/>
    </location>
</feature>
<keyword evidence="1" id="KW-0812">Transmembrane</keyword>
<organism evidence="2 3">
    <name type="scientific">Pontibacillus salicampi</name>
    <dbReference type="NCBI Taxonomy" id="1449801"/>
    <lineage>
        <taxon>Bacteria</taxon>
        <taxon>Bacillati</taxon>
        <taxon>Bacillota</taxon>
        <taxon>Bacilli</taxon>
        <taxon>Bacillales</taxon>
        <taxon>Bacillaceae</taxon>
        <taxon>Pontibacillus</taxon>
    </lineage>
</organism>
<comment type="caution">
    <text evidence="2">The sequence shown here is derived from an EMBL/GenBank/DDBJ whole genome shotgun (WGS) entry which is preliminary data.</text>
</comment>
<dbReference type="InterPro" id="IPR021091">
    <property type="entry name" value="Mercury_ion_transport_MerF"/>
</dbReference>
<keyword evidence="1" id="KW-0472">Membrane</keyword>
<protein>
    <submittedName>
        <fullName evidence="2">Mercury resistance system transport protein MerF</fullName>
    </submittedName>
</protein>
<keyword evidence="3" id="KW-1185">Reference proteome</keyword>
<name>A0ABV6LSR4_9BACI</name>
<evidence type="ECO:0000256" key="1">
    <source>
        <dbReference type="SAM" id="Phobius"/>
    </source>
</evidence>
<proteinExistence type="predicted"/>
<evidence type="ECO:0000313" key="3">
    <source>
        <dbReference type="Proteomes" id="UP001589836"/>
    </source>
</evidence>